<dbReference type="OrthoDB" id="2506685at2759"/>
<dbReference type="PANTHER" id="PTHR33246:SF51">
    <property type="entry name" value="MYB_SANT-LIKE DOMAIN-CONTAINING PROTEIN"/>
    <property type="match status" value="1"/>
</dbReference>
<dbReference type="Proteomes" id="UP000037035">
    <property type="component" value="Unassembled WGS sequence"/>
</dbReference>
<evidence type="ECO:0000313" key="1">
    <source>
        <dbReference type="EMBL" id="KNZ50856.1"/>
    </source>
</evidence>
<keyword evidence="2" id="KW-1185">Reference proteome</keyword>
<dbReference type="AlphaFoldDB" id="A0A0L6UQQ6"/>
<dbReference type="PANTHER" id="PTHR33246">
    <property type="entry name" value="CCHC-TYPE DOMAIN-CONTAINING PROTEIN"/>
    <property type="match status" value="1"/>
</dbReference>
<protein>
    <submittedName>
        <fullName evidence="1">Uncharacterized protein</fullName>
    </submittedName>
</protein>
<name>A0A0L6UQQ6_9BASI</name>
<dbReference type="VEuPathDB" id="FungiDB:VP01_4207g1"/>
<proteinExistence type="predicted"/>
<organism evidence="1 2">
    <name type="scientific">Puccinia sorghi</name>
    <dbReference type="NCBI Taxonomy" id="27349"/>
    <lineage>
        <taxon>Eukaryota</taxon>
        <taxon>Fungi</taxon>
        <taxon>Dikarya</taxon>
        <taxon>Basidiomycota</taxon>
        <taxon>Pucciniomycotina</taxon>
        <taxon>Pucciniomycetes</taxon>
        <taxon>Pucciniales</taxon>
        <taxon>Pucciniaceae</taxon>
        <taxon>Puccinia</taxon>
    </lineage>
</organism>
<sequence length="189" mass="21910">MDVTAHIRDVNLRRLWNQDSTQSLEERLQLSNLKISVMKVTTSRSSWIEELKQEIKAMDGYEEQNWTTLRANMVKIWGDSHAKIQHTIQDLYNLVEETAREGFPEGLKEFKVFKSKFLMITKYLIANEHIRDQQDQAIKYEMVRSNLIPYGKDGYPKTPHLEDLMDVAQDKVQAAGDKTFIGTGFGKAD</sequence>
<reference evidence="1 2" key="1">
    <citation type="submission" date="2015-08" db="EMBL/GenBank/DDBJ databases">
        <title>Next Generation Sequencing and Analysis of the Genome of Puccinia sorghi L Schw, the Causal Agent of Maize Common Rust.</title>
        <authorList>
            <person name="Rochi L."/>
            <person name="Burguener G."/>
            <person name="Darino M."/>
            <person name="Turjanski A."/>
            <person name="Kreff E."/>
            <person name="Dieguez M.J."/>
            <person name="Sacco F."/>
        </authorList>
    </citation>
    <scope>NUCLEOTIDE SEQUENCE [LARGE SCALE GENOMIC DNA]</scope>
    <source>
        <strain evidence="1 2">RO10H11247</strain>
    </source>
</reference>
<accession>A0A0L6UQQ6</accession>
<comment type="caution">
    <text evidence="1">The sequence shown here is derived from an EMBL/GenBank/DDBJ whole genome shotgun (WGS) entry which is preliminary data.</text>
</comment>
<evidence type="ECO:0000313" key="2">
    <source>
        <dbReference type="Proteomes" id="UP000037035"/>
    </source>
</evidence>
<gene>
    <name evidence="1" type="ORF">VP01_4207g1</name>
</gene>
<dbReference type="EMBL" id="LAVV01009288">
    <property type="protein sequence ID" value="KNZ50856.1"/>
    <property type="molecule type" value="Genomic_DNA"/>
</dbReference>